<dbReference type="SUPFAM" id="SSF51905">
    <property type="entry name" value="FAD/NAD(P)-binding domain"/>
    <property type="match status" value="1"/>
</dbReference>
<dbReference type="RefSeq" id="WP_246448341.1">
    <property type="nucleotide sequence ID" value="NZ_JACHLP010000004.1"/>
</dbReference>
<keyword evidence="3" id="KW-1185">Reference proteome</keyword>
<gene>
    <name evidence="2" type="ORF">HNP55_002053</name>
</gene>
<dbReference type="PANTHER" id="PTHR42923:SF47">
    <property type="entry name" value="BLR3003 PROTEIN"/>
    <property type="match status" value="1"/>
</dbReference>
<dbReference type="InterPro" id="IPR050464">
    <property type="entry name" value="Zeta_carotene_desat/Oxidored"/>
</dbReference>
<dbReference type="InterPro" id="IPR002937">
    <property type="entry name" value="Amino_oxidase"/>
</dbReference>
<reference evidence="2 3" key="1">
    <citation type="submission" date="2020-08" db="EMBL/GenBank/DDBJ databases">
        <title>Functional genomics of gut bacteria from endangered species of beetles.</title>
        <authorList>
            <person name="Carlos-Shanley C."/>
        </authorList>
    </citation>
    <scope>NUCLEOTIDE SEQUENCE [LARGE SCALE GENOMIC DNA]</scope>
    <source>
        <strain evidence="2 3">S00239</strain>
    </source>
</reference>
<evidence type="ECO:0000313" key="3">
    <source>
        <dbReference type="Proteomes" id="UP000562027"/>
    </source>
</evidence>
<dbReference type="PRINTS" id="PR00945">
    <property type="entry name" value="HGRDTASE"/>
</dbReference>
<feature type="domain" description="Amine oxidase" evidence="1">
    <location>
        <begin position="15"/>
        <end position="428"/>
    </location>
</feature>
<comment type="caution">
    <text evidence="2">The sequence shown here is derived from an EMBL/GenBank/DDBJ whole genome shotgun (WGS) entry which is preliminary data.</text>
</comment>
<organism evidence="2 3">
    <name type="scientific">Roseateles oligotrophus</name>
    <dbReference type="NCBI Taxonomy" id="1769250"/>
    <lineage>
        <taxon>Bacteria</taxon>
        <taxon>Pseudomonadati</taxon>
        <taxon>Pseudomonadota</taxon>
        <taxon>Betaproteobacteria</taxon>
        <taxon>Burkholderiales</taxon>
        <taxon>Sphaerotilaceae</taxon>
        <taxon>Roseateles</taxon>
    </lineage>
</organism>
<evidence type="ECO:0000313" key="2">
    <source>
        <dbReference type="EMBL" id="MBB4843530.1"/>
    </source>
</evidence>
<proteinExistence type="predicted"/>
<evidence type="ECO:0000259" key="1">
    <source>
        <dbReference type="Pfam" id="PF01593"/>
    </source>
</evidence>
<dbReference type="InterPro" id="IPR017830">
    <property type="entry name" value="SQase_HpnE"/>
</dbReference>
<dbReference type="EMBL" id="JACHLP010000004">
    <property type="protein sequence ID" value="MBB4843530.1"/>
    <property type="molecule type" value="Genomic_DNA"/>
</dbReference>
<dbReference type="Pfam" id="PF01593">
    <property type="entry name" value="Amino_oxidase"/>
    <property type="match status" value="1"/>
</dbReference>
<dbReference type="PANTHER" id="PTHR42923">
    <property type="entry name" value="PROTOPORPHYRINOGEN OXIDASE"/>
    <property type="match status" value="1"/>
</dbReference>
<dbReference type="InterPro" id="IPR036188">
    <property type="entry name" value="FAD/NAD-bd_sf"/>
</dbReference>
<dbReference type="AlphaFoldDB" id="A0A840L5Q6"/>
<protein>
    <submittedName>
        <fullName evidence="2">Squalene-associated FAD-dependent desaturase</fullName>
    </submittedName>
</protein>
<dbReference type="PROSITE" id="PS51257">
    <property type="entry name" value="PROKAR_LIPOPROTEIN"/>
    <property type="match status" value="1"/>
</dbReference>
<dbReference type="Proteomes" id="UP000562027">
    <property type="component" value="Unassembled WGS sequence"/>
</dbReference>
<accession>A0A840L5Q6</accession>
<sequence>MIPPTRLAVIGGGWAGIAAAVSACQQGAQVTLIEMAGQLGGRARSLATGETPPFAQLDNGQHILIGAYSQSLALMQALGVDLGQAFLRTPLRLRYPRHEGLQLPAGAPLTSFARGVLAYRNWPLLARLRLLAAAGGWLLRGFHCPPTWTVQGLTAGLPECVRQDLIEPLCVAALNTPAAQASAQTFLRVLHDALFSGPGSADLLLPRLPLSELLATPAQNWLQARKTDVRLSQRVQQLSRSGSGWLVDKEYFDQLILACSAVEAARLCADIQPAWAAQAAQLRYEPIITVYLHSPGSTLPAPMLALQEGPLAPAQFAFDLGQLGQQGERSGAFAFVISGAAAWVDKGLAATGEQVLAQALRELDWASPPRIQRVLAEKRATFACTPGLQRPPREIAPGLQAAGDYVQGPYPATLEGAVRAGMAAARQALKKPG</sequence>
<dbReference type="Gene3D" id="3.50.50.60">
    <property type="entry name" value="FAD/NAD(P)-binding domain"/>
    <property type="match status" value="1"/>
</dbReference>
<dbReference type="GO" id="GO:0016491">
    <property type="term" value="F:oxidoreductase activity"/>
    <property type="evidence" value="ECO:0007669"/>
    <property type="project" value="InterPro"/>
</dbReference>
<name>A0A840L5Q6_9BURK</name>
<dbReference type="NCBIfam" id="TIGR03467">
    <property type="entry name" value="HpnE"/>
    <property type="match status" value="1"/>
</dbReference>